<gene>
    <name evidence="2" type="ORF">EV212_12213</name>
</gene>
<dbReference type="AlphaFoldDB" id="A0A4R2L3P8"/>
<dbReference type="EMBL" id="SLXA01000022">
    <property type="protein sequence ID" value="TCO81815.1"/>
    <property type="molecule type" value="Genomic_DNA"/>
</dbReference>
<dbReference type="RefSeq" id="WP_132094375.1">
    <property type="nucleotide sequence ID" value="NZ_JANKAQ010000022.1"/>
</dbReference>
<dbReference type="Gene3D" id="3.30.460.10">
    <property type="entry name" value="Beta Polymerase, domain 2"/>
    <property type="match status" value="1"/>
</dbReference>
<dbReference type="SUPFAM" id="SSF81301">
    <property type="entry name" value="Nucleotidyltransferase"/>
    <property type="match status" value="1"/>
</dbReference>
<dbReference type="OrthoDB" id="358345at2"/>
<accession>A0A4R2L3P8</accession>
<dbReference type="GO" id="GO:0016779">
    <property type="term" value="F:nucleotidyltransferase activity"/>
    <property type="evidence" value="ECO:0007669"/>
    <property type="project" value="InterPro"/>
</dbReference>
<comment type="caution">
    <text evidence="2">The sequence shown here is derived from an EMBL/GenBank/DDBJ whole genome shotgun (WGS) entry which is preliminary data.</text>
</comment>
<evidence type="ECO:0000313" key="3">
    <source>
        <dbReference type="Proteomes" id="UP000295711"/>
    </source>
</evidence>
<name>A0A4R2L3P8_9FIRM</name>
<keyword evidence="2" id="KW-0808">Transferase</keyword>
<evidence type="ECO:0000259" key="1">
    <source>
        <dbReference type="Pfam" id="PF01909"/>
    </source>
</evidence>
<evidence type="ECO:0000313" key="2">
    <source>
        <dbReference type="EMBL" id="TCO81815.1"/>
    </source>
</evidence>
<reference evidence="2 3" key="1">
    <citation type="submission" date="2019-03" db="EMBL/GenBank/DDBJ databases">
        <title>Genomic Encyclopedia of Type Strains, Phase IV (KMG-IV): sequencing the most valuable type-strain genomes for metagenomic binning, comparative biology and taxonomic classification.</title>
        <authorList>
            <person name="Goeker M."/>
        </authorList>
    </citation>
    <scope>NUCLEOTIDE SEQUENCE [LARGE SCALE GENOMIC DNA]</scope>
    <source>
        <strain evidence="2 3">DSM 28559</strain>
    </source>
</reference>
<feature type="domain" description="Polymerase nucleotidyl transferase" evidence="1">
    <location>
        <begin position="11"/>
        <end position="59"/>
    </location>
</feature>
<dbReference type="InterPro" id="IPR002934">
    <property type="entry name" value="Polymerase_NTP_transf_dom"/>
</dbReference>
<dbReference type="CDD" id="cd05403">
    <property type="entry name" value="NT_KNTase_like"/>
    <property type="match status" value="1"/>
</dbReference>
<dbReference type="InterPro" id="IPR043519">
    <property type="entry name" value="NT_sf"/>
</dbReference>
<protein>
    <submittedName>
        <fullName evidence="2">Nucleotidyltransferase-like protein</fullName>
    </submittedName>
</protein>
<dbReference type="Proteomes" id="UP000295711">
    <property type="component" value="Unassembled WGS sequence"/>
</dbReference>
<proteinExistence type="predicted"/>
<dbReference type="Pfam" id="PF01909">
    <property type="entry name" value="NTP_transf_2"/>
    <property type="match status" value="1"/>
</dbReference>
<organism evidence="2 3">
    <name type="scientific">Frisingicoccus caecimuris</name>
    <dbReference type="NCBI Taxonomy" id="1796636"/>
    <lineage>
        <taxon>Bacteria</taxon>
        <taxon>Bacillati</taxon>
        <taxon>Bacillota</taxon>
        <taxon>Clostridia</taxon>
        <taxon>Lachnospirales</taxon>
        <taxon>Lachnospiraceae</taxon>
        <taxon>Frisingicoccus</taxon>
    </lineage>
</organism>
<sequence>MIDIKAWVNTFEKRVEQTFADRVWFIGLQGSYGRGEATDTSDIDIVVILDELRINDLKVYRDMLDTMPHRELVCGFVSGKEELLNWETSDLFQFYYDTTPIKGSLDLLLERIDKQDVKRAIRIGACNIYHACVHNFVHEKSNDILCSLFKQAVFVIQAVYFYETEKYIKSKVELRKAINPPSAVLETERGLKNGGSVRFEEMSTLLLNWAKAVIVGYKE</sequence>
<keyword evidence="3" id="KW-1185">Reference proteome</keyword>